<gene>
    <name evidence="1" type="ORF">HPULCUR_008673</name>
</gene>
<evidence type="ECO:0000313" key="1">
    <source>
        <dbReference type="EMBL" id="GAA5803197.1"/>
    </source>
</evidence>
<reference evidence="1 2" key="1">
    <citation type="submission" date="2024-04" db="EMBL/GenBank/DDBJ databases">
        <title>genome sequences of Mucor flavus KT1a and Helicostylum pulchrum KT1b strains isolation_sourced from the surface of a dry-aged beef.</title>
        <authorList>
            <person name="Toyotome T."/>
            <person name="Hosono M."/>
            <person name="Torimaru M."/>
            <person name="Fukuda K."/>
            <person name="Mikami N."/>
        </authorList>
    </citation>
    <scope>NUCLEOTIDE SEQUENCE [LARGE SCALE GENOMIC DNA]</scope>
    <source>
        <strain evidence="1 2">KT1b</strain>
    </source>
</reference>
<name>A0ABP9YA66_9FUNG</name>
<proteinExistence type="predicted"/>
<comment type="caution">
    <text evidence="1">The sequence shown here is derived from an EMBL/GenBank/DDBJ whole genome shotgun (WGS) entry which is preliminary data.</text>
</comment>
<evidence type="ECO:0000313" key="2">
    <source>
        <dbReference type="Proteomes" id="UP001476247"/>
    </source>
</evidence>
<sequence length="98" mass="11233">MTRNENKLLCDDNDDKKRVLGRKIGLLLNATSQDKSSSEWKKDGVSAGLVEQQQIKNVRTNSAILRHLYKLPIDEERKPNVYVLAMDWIGKSFKLCTN</sequence>
<organism evidence="1 2">
    <name type="scientific">Helicostylum pulchrum</name>
    <dbReference type="NCBI Taxonomy" id="562976"/>
    <lineage>
        <taxon>Eukaryota</taxon>
        <taxon>Fungi</taxon>
        <taxon>Fungi incertae sedis</taxon>
        <taxon>Mucoromycota</taxon>
        <taxon>Mucoromycotina</taxon>
        <taxon>Mucoromycetes</taxon>
        <taxon>Mucorales</taxon>
        <taxon>Mucorineae</taxon>
        <taxon>Mucoraceae</taxon>
        <taxon>Helicostylum</taxon>
    </lineage>
</organism>
<accession>A0ABP9YA66</accession>
<dbReference type="Proteomes" id="UP001476247">
    <property type="component" value="Unassembled WGS sequence"/>
</dbReference>
<protein>
    <submittedName>
        <fullName evidence="1">Uncharacterized protein</fullName>
    </submittedName>
</protein>
<keyword evidence="2" id="KW-1185">Reference proteome</keyword>
<dbReference type="EMBL" id="BAABUJ010000026">
    <property type="protein sequence ID" value="GAA5803197.1"/>
    <property type="molecule type" value="Genomic_DNA"/>
</dbReference>